<dbReference type="Gene3D" id="1.10.10.60">
    <property type="entry name" value="Homeodomain-like"/>
    <property type="match status" value="1"/>
</dbReference>
<feature type="region of interest" description="Disordered" evidence="1">
    <location>
        <begin position="357"/>
        <end position="399"/>
    </location>
</feature>
<keyword evidence="5" id="KW-1185">Reference proteome</keyword>
<protein>
    <submittedName>
        <fullName evidence="4">Uncharacterized protein</fullName>
    </submittedName>
</protein>
<dbReference type="InterPro" id="IPR017930">
    <property type="entry name" value="Myb_dom"/>
</dbReference>
<accession>A0AAX4PK11</accession>
<dbReference type="EMBL" id="CP151514">
    <property type="protein sequence ID" value="WZN66242.1"/>
    <property type="molecule type" value="Genomic_DNA"/>
</dbReference>
<feature type="region of interest" description="Disordered" evidence="1">
    <location>
        <begin position="298"/>
        <end position="320"/>
    </location>
</feature>
<dbReference type="CDD" id="cd00167">
    <property type="entry name" value="SANT"/>
    <property type="match status" value="1"/>
</dbReference>
<organism evidence="4 5">
    <name type="scientific">Chloropicon roscoffensis</name>
    <dbReference type="NCBI Taxonomy" id="1461544"/>
    <lineage>
        <taxon>Eukaryota</taxon>
        <taxon>Viridiplantae</taxon>
        <taxon>Chlorophyta</taxon>
        <taxon>Chloropicophyceae</taxon>
        <taxon>Chloropicales</taxon>
        <taxon>Chloropicaceae</taxon>
        <taxon>Chloropicon</taxon>
    </lineage>
</organism>
<evidence type="ECO:0000259" key="2">
    <source>
        <dbReference type="PROSITE" id="PS50090"/>
    </source>
</evidence>
<name>A0AAX4PK11_9CHLO</name>
<feature type="domain" description="HTH myb-type" evidence="3">
    <location>
        <begin position="243"/>
        <end position="297"/>
    </location>
</feature>
<dbReference type="InterPro" id="IPR009057">
    <property type="entry name" value="Homeodomain-like_sf"/>
</dbReference>
<dbReference type="AlphaFoldDB" id="A0AAX4PK11"/>
<dbReference type="Proteomes" id="UP001472866">
    <property type="component" value="Chromosome 14"/>
</dbReference>
<evidence type="ECO:0000256" key="1">
    <source>
        <dbReference type="SAM" id="MobiDB-lite"/>
    </source>
</evidence>
<feature type="region of interest" description="Disordered" evidence="1">
    <location>
        <begin position="202"/>
        <end position="256"/>
    </location>
</feature>
<dbReference type="SUPFAM" id="SSF46689">
    <property type="entry name" value="Homeodomain-like"/>
    <property type="match status" value="1"/>
</dbReference>
<dbReference type="PROSITE" id="PS50090">
    <property type="entry name" value="MYB_LIKE"/>
    <property type="match status" value="1"/>
</dbReference>
<reference evidence="4 5" key="1">
    <citation type="submission" date="2024-03" db="EMBL/GenBank/DDBJ databases">
        <title>Complete genome sequence of the green alga Chloropicon roscoffensis RCC1871.</title>
        <authorList>
            <person name="Lemieux C."/>
            <person name="Pombert J.-F."/>
            <person name="Otis C."/>
            <person name="Turmel M."/>
        </authorList>
    </citation>
    <scope>NUCLEOTIDE SEQUENCE [LARGE SCALE GENOMIC DNA]</scope>
    <source>
        <strain evidence="4 5">RCC1871</strain>
    </source>
</reference>
<feature type="domain" description="Myb-like" evidence="2">
    <location>
        <begin position="243"/>
        <end position="293"/>
    </location>
</feature>
<dbReference type="PROSITE" id="PS51294">
    <property type="entry name" value="HTH_MYB"/>
    <property type="match status" value="1"/>
</dbReference>
<feature type="compositionally biased region" description="Basic and acidic residues" evidence="1">
    <location>
        <begin position="202"/>
        <end position="245"/>
    </location>
</feature>
<dbReference type="Pfam" id="PF00249">
    <property type="entry name" value="Myb_DNA-binding"/>
    <property type="match status" value="1"/>
</dbReference>
<evidence type="ECO:0000313" key="5">
    <source>
        <dbReference type="Proteomes" id="UP001472866"/>
    </source>
</evidence>
<evidence type="ECO:0000259" key="3">
    <source>
        <dbReference type="PROSITE" id="PS51294"/>
    </source>
</evidence>
<sequence>MRRSAMEPLGEIHVDTGRGYRAERGAAFPPPPFPTDEDHEVARIREECDHVRYLFCIYLIVTSSLELYCGQTIRPQSETRDPEEALYWRLRGRPGDGAKRNFSAHLNRRDWHRRTRGEDDLRNIPNRKERALALDSADPKATVLAWGYGPRWAVQRCADRVEGNYIRQSRAYNKDLQLNTRGGDDSPLRWFTSWKSAKEELERRRHEAEAEEERRRERERRERERQERARAKEEEARAKEEERQGKPRSKWTQKEDDLLIKSHKKLGNRWTEIASHLEGRTVQAVWFRLRRLKREEMGEEEWQRAKEERQRAKADEEELVRQRAKEIWQRAEEEERQRAKEDEEELVRQRAKLLLLAQAGPDASSDEGAFGGPEAEPPGTTPAWGAKKKRTKEPPAHRM</sequence>
<proteinExistence type="predicted"/>
<dbReference type="SMART" id="SM00717">
    <property type="entry name" value="SANT"/>
    <property type="match status" value="1"/>
</dbReference>
<evidence type="ECO:0000313" key="4">
    <source>
        <dbReference type="EMBL" id="WZN66242.1"/>
    </source>
</evidence>
<dbReference type="InterPro" id="IPR001005">
    <property type="entry name" value="SANT/Myb"/>
</dbReference>
<gene>
    <name evidence="4" type="ORF">HKI87_14g78070</name>
</gene>